<name>C7ZGU3_FUSV7</name>
<dbReference type="GO" id="GO:0016810">
    <property type="term" value="F:hydrolase activity, acting on carbon-nitrogen (but not peptide) bonds"/>
    <property type="evidence" value="ECO:0007669"/>
    <property type="project" value="InterPro"/>
</dbReference>
<dbReference type="OrthoDB" id="194468at2759"/>
<dbReference type="KEGG" id="nhe:NECHADRAFT_88932"/>
<dbReference type="eggNOG" id="KOG3968">
    <property type="taxonomic scope" value="Eukaryota"/>
</dbReference>
<reference evidence="4 5" key="1">
    <citation type="journal article" date="2009" name="PLoS Genet.">
        <title>The genome of Nectria haematococca: contribution of supernumerary chromosomes to gene expansion.</title>
        <authorList>
            <person name="Coleman J.J."/>
            <person name="Rounsley S.D."/>
            <person name="Rodriguez-Carres M."/>
            <person name="Kuo A."/>
            <person name="Wasmann C.C."/>
            <person name="Grimwood J."/>
            <person name="Schmutz J."/>
            <person name="Taga M."/>
            <person name="White G.J."/>
            <person name="Zhou S."/>
            <person name="Schwartz D.C."/>
            <person name="Freitag M."/>
            <person name="Ma L.J."/>
            <person name="Danchin E.G."/>
            <person name="Henrissat B."/>
            <person name="Coutinho P.M."/>
            <person name="Nelson D.R."/>
            <person name="Straney D."/>
            <person name="Napoli C.A."/>
            <person name="Barker B.M."/>
            <person name="Gribskov M."/>
            <person name="Rep M."/>
            <person name="Kroken S."/>
            <person name="Molnar I."/>
            <person name="Rensing C."/>
            <person name="Kennell J.C."/>
            <person name="Zamora J."/>
            <person name="Farman M.L."/>
            <person name="Selker E.U."/>
            <person name="Salamov A."/>
            <person name="Shapiro H."/>
            <person name="Pangilinan J."/>
            <person name="Lindquist E."/>
            <person name="Lamers C."/>
            <person name="Grigoriev I.V."/>
            <person name="Geiser D.M."/>
            <person name="Covert S.F."/>
            <person name="Temporini E."/>
            <person name="Vanetten H.D."/>
        </authorList>
    </citation>
    <scope>NUCLEOTIDE SEQUENCE [LARGE SCALE GENOMIC DNA]</scope>
    <source>
        <strain evidence="5">ATCC MYA-4622 / CBS 123669 / FGSC 9596 / NRRL 45880 / 77-13-4</strain>
    </source>
</reference>
<dbReference type="InterPro" id="IPR032466">
    <property type="entry name" value="Metal_Hydrolase"/>
</dbReference>
<protein>
    <recommendedName>
        <fullName evidence="3">Amidohydrolase-related domain-containing protein</fullName>
    </recommendedName>
</protein>
<dbReference type="VEuPathDB" id="FungiDB:NECHADRAFT_88932"/>
<dbReference type="OMA" id="HAHMTYS"/>
<dbReference type="Gene3D" id="2.30.40.10">
    <property type="entry name" value="Urease, subunit C, domain 1"/>
    <property type="match status" value="1"/>
</dbReference>
<dbReference type="EMBL" id="GG698926">
    <property type="protein sequence ID" value="EEU36775.1"/>
    <property type="molecule type" value="Genomic_DNA"/>
</dbReference>
<proteinExistence type="predicted"/>
<dbReference type="STRING" id="660122.C7ZGU3"/>
<dbReference type="SUPFAM" id="SSF51556">
    <property type="entry name" value="Metallo-dependent hydrolases"/>
    <property type="match status" value="1"/>
</dbReference>
<organism evidence="4 5">
    <name type="scientific">Fusarium vanettenii (strain ATCC MYA-4622 / CBS 123669 / FGSC 9596 / NRRL 45880 / 77-13-4)</name>
    <name type="common">Fusarium solani subsp. pisi</name>
    <dbReference type="NCBI Taxonomy" id="660122"/>
    <lineage>
        <taxon>Eukaryota</taxon>
        <taxon>Fungi</taxon>
        <taxon>Dikarya</taxon>
        <taxon>Ascomycota</taxon>
        <taxon>Pezizomycotina</taxon>
        <taxon>Sordariomycetes</taxon>
        <taxon>Hypocreomycetidae</taxon>
        <taxon>Hypocreales</taxon>
        <taxon>Nectriaceae</taxon>
        <taxon>Fusarium</taxon>
        <taxon>Fusarium solani species complex</taxon>
        <taxon>Fusarium vanettenii</taxon>
    </lineage>
</organism>
<dbReference type="InterPro" id="IPR050287">
    <property type="entry name" value="MTA/SAH_deaminase"/>
</dbReference>
<dbReference type="InParanoid" id="C7ZGU3"/>
<dbReference type="GeneID" id="9669821"/>
<feature type="domain" description="Amidohydrolase-related" evidence="3">
    <location>
        <begin position="284"/>
        <end position="412"/>
    </location>
</feature>
<feature type="chain" id="PRO_5002988101" description="Amidohydrolase-related domain-containing protein" evidence="2">
    <location>
        <begin position="19"/>
        <end position="480"/>
    </location>
</feature>
<dbReference type="InterPro" id="IPR011059">
    <property type="entry name" value="Metal-dep_hydrolase_composite"/>
</dbReference>
<keyword evidence="1" id="KW-0378">Hydrolase</keyword>
<dbReference type="RefSeq" id="XP_003042488.1">
    <property type="nucleotide sequence ID" value="XM_003042442.1"/>
</dbReference>
<evidence type="ECO:0000256" key="2">
    <source>
        <dbReference type="SAM" id="SignalP"/>
    </source>
</evidence>
<sequence length="480" mass="52318">MASVAALSLILLRGGTLLFHDDKDHVNPLRNTDILIQANRIAKIGKGLVAPAGTELVNCSGKIISPGFVDTHHHLWQTQLKGCHAEQSVFDYLVTGFWQSYAYKPRDMYWGQLGGALEAIDAGTTFVLDYAHGNQTNEHASGIRSIFAYSYPPYFTKWDLRTCELSRDILLDSSMAHIFGLARSQPYGNGREAVVGIFSGLRQAGIKLFISHYAKNPALGSNPLISTLESYGLIKSPSDILLSHATGLDAKEVAKLVETKVLISSTPDTEAQMGFGWPVAFISGINTTFGVDCHTSSTSSILALARSASHMARQQDAVAETENGTGAPRRMHLNPRGSTQEAFNAATINGARAVLLGDQIGSIKVGKLADLVIFDAPSSPSMSCVSESDLLAAVVRHSDVRDVEGVIVDGVWRKKNGKIRPVTVKETGETLEWSQIRDELLKSQRDIQQRQKGLNLDKAREALVAMFYIDKSKLIEKPRD</sequence>
<dbReference type="SUPFAM" id="SSF51338">
    <property type="entry name" value="Composite domain of metallo-dependent hydrolases"/>
    <property type="match status" value="1"/>
</dbReference>
<accession>C7ZGU3</accession>
<dbReference type="Proteomes" id="UP000005206">
    <property type="component" value="Unassembled WGS sequence"/>
</dbReference>
<evidence type="ECO:0000256" key="1">
    <source>
        <dbReference type="ARBA" id="ARBA00022801"/>
    </source>
</evidence>
<gene>
    <name evidence="4" type="ORF">NECHADRAFT_88932</name>
</gene>
<dbReference type="HOGENOM" id="CLU_012358_11_3_1"/>
<evidence type="ECO:0000313" key="4">
    <source>
        <dbReference type="EMBL" id="EEU36775.1"/>
    </source>
</evidence>
<evidence type="ECO:0000259" key="3">
    <source>
        <dbReference type="Pfam" id="PF01979"/>
    </source>
</evidence>
<keyword evidence="2" id="KW-0732">Signal</keyword>
<feature type="signal peptide" evidence="2">
    <location>
        <begin position="1"/>
        <end position="18"/>
    </location>
</feature>
<evidence type="ECO:0000313" key="5">
    <source>
        <dbReference type="Proteomes" id="UP000005206"/>
    </source>
</evidence>
<feature type="domain" description="Amidohydrolase-related" evidence="3">
    <location>
        <begin position="63"/>
        <end position="134"/>
    </location>
</feature>
<dbReference type="PANTHER" id="PTHR43794">
    <property type="entry name" value="AMINOHYDROLASE SSNA-RELATED"/>
    <property type="match status" value="1"/>
</dbReference>
<keyword evidence="5" id="KW-1185">Reference proteome</keyword>
<dbReference type="PANTHER" id="PTHR43794:SF11">
    <property type="entry name" value="AMIDOHYDROLASE-RELATED DOMAIN-CONTAINING PROTEIN"/>
    <property type="match status" value="1"/>
</dbReference>
<dbReference type="Gene3D" id="3.20.20.140">
    <property type="entry name" value="Metal-dependent hydrolases"/>
    <property type="match status" value="1"/>
</dbReference>
<dbReference type="InterPro" id="IPR006680">
    <property type="entry name" value="Amidohydro-rel"/>
</dbReference>
<dbReference type="AlphaFoldDB" id="C7ZGU3"/>
<dbReference type="Pfam" id="PF01979">
    <property type="entry name" value="Amidohydro_1"/>
    <property type="match status" value="2"/>
</dbReference>